<protein>
    <submittedName>
        <fullName evidence="1">Major exported protein</fullName>
    </submittedName>
</protein>
<dbReference type="Gene3D" id="2.30.110.20">
    <property type="entry name" value="Hcp1-like"/>
    <property type="match status" value="1"/>
</dbReference>
<dbReference type="NCBIfam" id="TIGR03344">
    <property type="entry name" value="VI_effect_Hcp1"/>
    <property type="match status" value="1"/>
</dbReference>
<name>A0A5E6Y172_PSEFL</name>
<sequence length="163" mass="18454">MGNTIHLWLADSGGTPIKGSSTVEGRVGSIELISQDHSLFLPTDDHTGKVTGTRRHEPFAFTKKIDASSPYLYKAVTSGQTLKSAEFKWYCVNEAGNEAEYFITKLEDVKVVKVASKMHDIKDPDNKMQTYLEHVELSYENILWTFVEGKIEHEDSWSQRTKL</sequence>
<gene>
    <name evidence="1" type="primary">hcpA_3</name>
    <name evidence="1" type="ORF">PS655_05809</name>
</gene>
<evidence type="ECO:0000313" key="1">
    <source>
        <dbReference type="EMBL" id="VVN45811.1"/>
    </source>
</evidence>
<proteinExistence type="predicted"/>
<dbReference type="SUPFAM" id="SSF141452">
    <property type="entry name" value="Hcp1-like"/>
    <property type="match status" value="1"/>
</dbReference>
<dbReference type="InterPro" id="IPR052947">
    <property type="entry name" value="T6SS_Hcp1_domain"/>
</dbReference>
<dbReference type="PANTHER" id="PTHR34319:SF6">
    <property type="entry name" value="MAJOR EXPORTED PROTEIN"/>
    <property type="match status" value="1"/>
</dbReference>
<organism evidence="1 2">
    <name type="scientific">Pseudomonas fluorescens</name>
    <dbReference type="NCBI Taxonomy" id="294"/>
    <lineage>
        <taxon>Bacteria</taxon>
        <taxon>Pseudomonadati</taxon>
        <taxon>Pseudomonadota</taxon>
        <taxon>Gammaproteobacteria</taxon>
        <taxon>Pseudomonadales</taxon>
        <taxon>Pseudomonadaceae</taxon>
        <taxon>Pseudomonas</taxon>
    </lineage>
</organism>
<dbReference type="InterPro" id="IPR036624">
    <property type="entry name" value="Hcp1-lik_sf"/>
</dbReference>
<evidence type="ECO:0000313" key="2">
    <source>
        <dbReference type="Proteomes" id="UP000327167"/>
    </source>
</evidence>
<dbReference type="AlphaFoldDB" id="A0A5E6Y172"/>
<dbReference type="RefSeq" id="WP_150652853.1">
    <property type="nucleotide sequence ID" value="NZ_CABVHJ010000031.1"/>
</dbReference>
<dbReference type="Proteomes" id="UP000327167">
    <property type="component" value="Unassembled WGS sequence"/>
</dbReference>
<accession>A0A5E6Y172</accession>
<dbReference type="InterPro" id="IPR008514">
    <property type="entry name" value="T6SS_Hcp"/>
</dbReference>
<reference evidence="1 2" key="1">
    <citation type="submission" date="2019-09" db="EMBL/GenBank/DDBJ databases">
        <authorList>
            <person name="Chandra G."/>
            <person name="Truman W A."/>
        </authorList>
    </citation>
    <scope>NUCLEOTIDE SEQUENCE [LARGE SCALE GENOMIC DNA]</scope>
    <source>
        <strain evidence="1">PS655</strain>
    </source>
</reference>
<dbReference type="EMBL" id="CABVHJ010000031">
    <property type="protein sequence ID" value="VVN45811.1"/>
    <property type="molecule type" value="Genomic_DNA"/>
</dbReference>
<dbReference type="PANTHER" id="PTHR34319">
    <property type="entry name" value="MAJOR EXPORTED PROTEIN"/>
    <property type="match status" value="1"/>
</dbReference>
<dbReference type="Pfam" id="PF05638">
    <property type="entry name" value="T6SS_HCP"/>
    <property type="match status" value="1"/>
</dbReference>